<gene>
    <name evidence="1" type="ORF">TKK_000010</name>
</gene>
<evidence type="ECO:0000313" key="2">
    <source>
        <dbReference type="Proteomes" id="UP001627154"/>
    </source>
</evidence>
<protein>
    <submittedName>
        <fullName evidence="1">Uncharacterized protein</fullName>
    </submittedName>
</protein>
<accession>A0ABD2XS46</accession>
<dbReference type="EMBL" id="JBJJXI010000002">
    <property type="protein sequence ID" value="KAL3407744.1"/>
    <property type="molecule type" value="Genomic_DNA"/>
</dbReference>
<name>A0ABD2XS46_9HYME</name>
<dbReference type="Proteomes" id="UP001627154">
    <property type="component" value="Unassembled WGS sequence"/>
</dbReference>
<sequence>MTSIVCCCGFKLHRQIKSHISKSSGIDADDLRYIVIRRGDDFKSPIPSHVTIEISLNIGQWDMPDDDG</sequence>
<reference evidence="1 2" key="1">
    <citation type="journal article" date="2024" name="bioRxiv">
        <title>A reference genome for Trichogramma kaykai: A tiny desert-dwelling parasitoid wasp with competing sex-ratio distorters.</title>
        <authorList>
            <person name="Culotta J."/>
            <person name="Lindsey A.R."/>
        </authorList>
    </citation>
    <scope>NUCLEOTIDE SEQUENCE [LARGE SCALE GENOMIC DNA]</scope>
    <source>
        <strain evidence="1 2">KSX58</strain>
    </source>
</reference>
<dbReference type="AlphaFoldDB" id="A0ABD2XS46"/>
<evidence type="ECO:0000313" key="1">
    <source>
        <dbReference type="EMBL" id="KAL3407744.1"/>
    </source>
</evidence>
<keyword evidence="2" id="KW-1185">Reference proteome</keyword>
<proteinExistence type="predicted"/>
<organism evidence="1 2">
    <name type="scientific">Trichogramma kaykai</name>
    <dbReference type="NCBI Taxonomy" id="54128"/>
    <lineage>
        <taxon>Eukaryota</taxon>
        <taxon>Metazoa</taxon>
        <taxon>Ecdysozoa</taxon>
        <taxon>Arthropoda</taxon>
        <taxon>Hexapoda</taxon>
        <taxon>Insecta</taxon>
        <taxon>Pterygota</taxon>
        <taxon>Neoptera</taxon>
        <taxon>Endopterygota</taxon>
        <taxon>Hymenoptera</taxon>
        <taxon>Apocrita</taxon>
        <taxon>Proctotrupomorpha</taxon>
        <taxon>Chalcidoidea</taxon>
        <taxon>Trichogrammatidae</taxon>
        <taxon>Trichogramma</taxon>
    </lineage>
</organism>
<comment type="caution">
    <text evidence="1">The sequence shown here is derived from an EMBL/GenBank/DDBJ whole genome shotgun (WGS) entry which is preliminary data.</text>
</comment>